<keyword evidence="1" id="KW-1133">Transmembrane helix</keyword>
<proteinExistence type="predicted"/>
<accession>A0A139NCE3</accession>
<evidence type="ECO:0000256" key="1">
    <source>
        <dbReference type="SAM" id="Phobius"/>
    </source>
</evidence>
<protein>
    <submittedName>
        <fullName evidence="2">Uncharacterized protein</fullName>
    </submittedName>
</protein>
<feature type="transmembrane region" description="Helical" evidence="1">
    <location>
        <begin position="12"/>
        <end position="31"/>
    </location>
</feature>
<name>A0A139NCE3_STRGN</name>
<reference evidence="2 3" key="1">
    <citation type="submission" date="2016-01" db="EMBL/GenBank/DDBJ databases">
        <title>Highly variable Streptococcus oralis are common among viridans streptococci isolated from primates.</title>
        <authorList>
            <person name="Denapaite D."/>
            <person name="Rieger M."/>
            <person name="Koendgen S."/>
            <person name="Brueckner R."/>
            <person name="Ochigava I."/>
            <person name="Kappeler P."/>
            <person name="Maetz-Rensing K."/>
            <person name="Leendertz F."/>
            <person name="Hakenbeck R."/>
        </authorList>
    </citation>
    <scope>NUCLEOTIDE SEQUENCE [LARGE SCALE GENOMIC DNA]</scope>
    <source>
        <strain evidence="2 3">DD07</strain>
    </source>
</reference>
<dbReference type="PATRIC" id="fig|1302.21.peg.413"/>
<keyword evidence="1" id="KW-0812">Transmembrane</keyword>
<dbReference type="Proteomes" id="UP000070096">
    <property type="component" value="Unassembled WGS sequence"/>
</dbReference>
<comment type="caution">
    <text evidence="2">The sequence shown here is derived from an EMBL/GenBank/DDBJ whole genome shotgun (WGS) entry which is preliminary data.</text>
</comment>
<organism evidence="2 3">
    <name type="scientific">Streptococcus gordonii</name>
    <dbReference type="NCBI Taxonomy" id="1302"/>
    <lineage>
        <taxon>Bacteria</taxon>
        <taxon>Bacillati</taxon>
        <taxon>Bacillota</taxon>
        <taxon>Bacilli</taxon>
        <taxon>Lactobacillales</taxon>
        <taxon>Streptococcaceae</taxon>
        <taxon>Streptococcus</taxon>
    </lineage>
</organism>
<dbReference type="EMBL" id="LQRC01000064">
    <property type="protein sequence ID" value="KXT73705.1"/>
    <property type="molecule type" value="Genomic_DNA"/>
</dbReference>
<evidence type="ECO:0000313" key="2">
    <source>
        <dbReference type="EMBL" id="KXT73705.1"/>
    </source>
</evidence>
<sequence length="229" mass="26364">MNERVAELLKAFLIAFAVLLTITFLILFSTFNPLTFNLFKASPSDIREGNTKIEKIFTSLDLKPEKVESDGSYHYEGGGLTFTVHFSEEMIQRHPVLKESPKRTKNRIEVYVVQLEDISYAEVGENLLNTGLYQFLEEKSWDYFKEIGKDQSINYSILQWNNQERLKKGIEYYEKALTLVDIQDNSAIRHIDTITVKPGKESQIKQLIREMDQAGLLTQTSEKNGGISR</sequence>
<keyword evidence="1" id="KW-0472">Membrane</keyword>
<dbReference type="AlphaFoldDB" id="A0A139NCE3"/>
<evidence type="ECO:0000313" key="3">
    <source>
        <dbReference type="Proteomes" id="UP000070096"/>
    </source>
</evidence>
<gene>
    <name evidence="2" type="ORF">SGODD07_00363</name>
</gene>